<reference evidence="2 3" key="1">
    <citation type="submission" date="2014-02" db="EMBL/GenBank/DDBJ databases">
        <title>Draft genome sequence of Lysinibacillus odysseyi NBRC 100172.</title>
        <authorList>
            <person name="Zhang F."/>
            <person name="Wang G."/>
            <person name="Zhang L."/>
        </authorList>
    </citation>
    <scope>NUCLEOTIDE SEQUENCE [LARGE SCALE GENOMIC DNA]</scope>
    <source>
        <strain evidence="2 3">NBRC 100172</strain>
    </source>
</reference>
<dbReference type="GO" id="GO:0000156">
    <property type="term" value="F:phosphorelay response regulator activity"/>
    <property type="evidence" value="ECO:0007669"/>
    <property type="project" value="InterPro"/>
</dbReference>
<dbReference type="PIRSF" id="PIRSF036612">
    <property type="entry name" value="ABC_ATP_LytTR"/>
    <property type="match status" value="1"/>
</dbReference>
<evidence type="ECO:0000313" key="2">
    <source>
        <dbReference type="EMBL" id="KGR87239.1"/>
    </source>
</evidence>
<keyword evidence="3" id="KW-1185">Reference proteome</keyword>
<proteinExistence type="predicted"/>
<evidence type="ECO:0000259" key="1">
    <source>
        <dbReference type="PROSITE" id="PS50930"/>
    </source>
</evidence>
<gene>
    <name evidence="2" type="ORF">CD32_04225</name>
</gene>
<comment type="caution">
    <text evidence="2">The sequence shown here is derived from an EMBL/GenBank/DDBJ whole genome shotgun (WGS) entry which is preliminary data.</text>
</comment>
<feature type="domain" description="HTH LytTR-type" evidence="1">
    <location>
        <begin position="199"/>
        <end position="305"/>
    </location>
</feature>
<dbReference type="Gene3D" id="2.40.50.1020">
    <property type="entry name" value="LytTr DNA-binding domain"/>
    <property type="match status" value="1"/>
</dbReference>
<sequence>MGVELKAVMEEGKTILPACTLEGQIIGVYTDIQKMQLIMQQLKQQGYVHHVMDGQYRRLKVEEAFRFYMKMAGCPQSLEEMLELLGLKKLRKKKVTDLSLSQQQRIAFLRPYLYGGTFLTIEEPFHRMDTDTRMIIAGLIQQLAERGSIVLLLSNNLEDLLISTNDIFRIDSSGFHKMDFNEEQPTITEEEPVIKIEKIQTKKNDKTILFNPPEIDYIESLDGEILVNVAGVSYNCSLTLQELEKRLRAYGFYRCHRSYIVNLQKVREIITWTKNSYSLKLSVGEGTVVPLSRNKLSELKELVGIS</sequence>
<dbReference type="PANTHER" id="PTHR37299:SF1">
    <property type="entry name" value="STAGE 0 SPORULATION PROTEIN A HOMOLOG"/>
    <property type="match status" value="1"/>
</dbReference>
<dbReference type="CDD" id="cd00267">
    <property type="entry name" value="ABC_ATPase"/>
    <property type="match status" value="1"/>
</dbReference>
<dbReference type="eggNOG" id="COG1131">
    <property type="taxonomic scope" value="Bacteria"/>
</dbReference>
<dbReference type="EMBL" id="JPVP01000048">
    <property type="protein sequence ID" value="KGR87239.1"/>
    <property type="molecule type" value="Genomic_DNA"/>
</dbReference>
<dbReference type="eggNOG" id="COG3279">
    <property type="taxonomic scope" value="Bacteria"/>
</dbReference>
<dbReference type="AlphaFoldDB" id="A0A0A3IR33"/>
<dbReference type="SMART" id="SM00850">
    <property type="entry name" value="LytTR"/>
    <property type="match status" value="1"/>
</dbReference>
<dbReference type="RefSeq" id="WP_036151597.1">
    <property type="nucleotide sequence ID" value="NZ_AVCX01000015.1"/>
</dbReference>
<dbReference type="InterPro" id="IPR012046">
    <property type="entry name" value="LytTR_ABC"/>
</dbReference>
<dbReference type="STRING" id="1220589.CD32_04225"/>
<dbReference type="PANTHER" id="PTHR37299">
    <property type="entry name" value="TRANSCRIPTIONAL REGULATOR-RELATED"/>
    <property type="match status" value="1"/>
</dbReference>
<dbReference type="InterPro" id="IPR046947">
    <property type="entry name" value="LytR-like"/>
</dbReference>
<dbReference type="GO" id="GO:0003677">
    <property type="term" value="F:DNA binding"/>
    <property type="evidence" value="ECO:0007669"/>
    <property type="project" value="InterPro"/>
</dbReference>
<dbReference type="Proteomes" id="UP000030437">
    <property type="component" value="Unassembled WGS sequence"/>
</dbReference>
<evidence type="ECO:0000313" key="3">
    <source>
        <dbReference type="Proteomes" id="UP000030437"/>
    </source>
</evidence>
<name>A0A0A3IR33_9BACI</name>
<dbReference type="PROSITE" id="PS50930">
    <property type="entry name" value="HTH_LYTTR"/>
    <property type="match status" value="1"/>
</dbReference>
<protein>
    <recommendedName>
        <fullName evidence="1">HTH LytTR-type domain-containing protein</fullName>
    </recommendedName>
</protein>
<dbReference type="SUPFAM" id="SSF52540">
    <property type="entry name" value="P-loop containing nucleoside triphosphate hydrolases"/>
    <property type="match status" value="1"/>
</dbReference>
<dbReference type="InterPro" id="IPR007492">
    <property type="entry name" value="LytTR_DNA-bd_dom"/>
</dbReference>
<dbReference type="Pfam" id="PF04397">
    <property type="entry name" value="LytTR"/>
    <property type="match status" value="1"/>
</dbReference>
<organism evidence="2 3">
    <name type="scientific">Lysinibacillus odysseyi 34hs-1 = NBRC 100172</name>
    <dbReference type="NCBI Taxonomy" id="1220589"/>
    <lineage>
        <taxon>Bacteria</taxon>
        <taxon>Bacillati</taxon>
        <taxon>Bacillota</taxon>
        <taxon>Bacilli</taxon>
        <taxon>Bacillales</taxon>
        <taxon>Bacillaceae</taxon>
        <taxon>Lysinibacillus</taxon>
    </lineage>
</organism>
<dbReference type="Gene3D" id="3.40.50.300">
    <property type="entry name" value="P-loop containing nucleotide triphosphate hydrolases"/>
    <property type="match status" value="1"/>
</dbReference>
<dbReference type="InterPro" id="IPR027417">
    <property type="entry name" value="P-loop_NTPase"/>
</dbReference>
<accession>A0A0A3IR33</accession>